<evidence type="ECO:0000313" key="3">
    <source>
        <dbReference type="EMBL" id="RDB86351.1"/>
    </source>
</evidence>
<reference evidence="1 8" key="2">
    <citation type="submission" date="2019-11" db="EMBL/GenBank/DDBJ databases">
        <title>Whole genome shotgun sequencing (WGS) data from Adlercreutzia equolifaciens ResAG-91, Eggerthella lenta MRI-F36, MRI-F37, MRI-F40, ResAG-49, ResAG-88, ResAG-121, ResAG-145, and Gordonibacter sp. ResAG-5, ResAG-26, ResAG-43, ResAG-50, ResAG-59.</title>
        <authorList>
            <person name="Stoll D.A."/>
            <person name="Danylec N."/>
            <person name="Franz C.M.A.P."/>
            <person name="Huch M."/>
        </authorList>
    </citation>
    <scope>NUCLEOTIDE SEQUENCE [LARGE SCALE GENOMIC DNA]</scope>
    <source>
        <strain evidence="1 8">ResAG-88</strain>
    </source>
</reference>
<accession>A0A369N7J5</accession>
<dbReference type="EMBL" id="PPTX01000032">
    <property type="protein sequence ID" value="RDB74952.1"/>
    <property type="molecule type" value="Genomic_DNA"/>
</dbReference>
<dbReference type="Proteomes" id="UP000436429">
    <property type="component" value="Unassembled WGS sequence"/>
</dbReference>
<reference evidence="5 6" key="1">
    <citation type="journal article" date="2018" name="Elife">
        <title>Discovery and characterization of a prevalent human gut bacterial enzyme sufficient for the inactivation of a family of plant toxins.</title>
        <authorList>
            <person name="Koppel N."/>
            <person name="Bisanz J.E."/>
            <person name="Pandelia M.E."/>
            <person name="Turnbaugh P.J."/>
            <person name="Balskus E.P."/>
        </authorList>
    </citation>
    <scope>NUCLEOTIDE SEQUENCE [LARGE SCALE GENOMIC DNA]</scope>
    <source>
        <strain evidence="4 7">16A</strain>
        <strain evidence="3 6">FAA1-1-60AUCSF</strain>
        <strain evidence="2 5">MR1 #12</strain>
    </source>
</reference>
<dbReference type="RefSeq" id="WP_009305542.1">
    <property type="nucleotide sequence ID" value="NZ_AP031442.1"/>
</dbReference>
<dbReference type="EMBL" id="PPTY01000008">
    <property type="protein sequence ID" value="RDB86351.1"/>
    <property type="molecule type" value="Genomic_DNA"/>
</dbReference>
<evidence type="ECO:0000313" key="8">
    <source>
        <dbReference type="Proteomes" id="UP000436429"/>
    </source>
</evidence>
<dbReference type="OMA" id="DVYNQFF"/>
<gene>
    <name evidence="4" type="ORF">C1853_11515</name>
    <name evidence="3" type="ORF">C1871_06595</name>
    <name evidence="2" type="ORF">C1872_14790</name>
    <name evidence="1" type="ORF">GO726_01405</name>
</gene>
<dbReference type="GO" id="GO:0016740">
    <property type="term" value="F:transferase activity"/>
    <property type="evidence" value="ECO:0007669"/>
    <property type="project" value="UniProtKB-KW"/>
</dbReference>
<dbReference type="AlphaFoldDB" id="A0A369N7J5"/>
<dbReference type="InterPro" id="IPR014942">
    <property type="entry name" value="AbiEii"/>
</dbReference>
<evidence type="ECO:0000313" key="5">
    <source>
        <dbReference type="Proteomes" id="UP000253752"/>
    </source>
</evidence>
<evidence type="ECO:0000313" key="4">
    <source>
        <dbReference type="EMBL" id="RDC36264.1"/>
    </source>
</evidence>
<dbReference type="EMBL" id="WPOM01000002">
    <property type="protein sequence ID" value="MVN31837.1"/>
    <property type="molecule type" value="Genomic_DNA"/>
</dbReference>
<keyword evidence="1" id="KW-0808">Transferase</keyword>
<dbReference type="Pfam" id="PF08843">
    <property type="entry name" value="AbiEii"/>
    <property type="match status" value="1"/>
</dbReference>
<dbReference type="Proteomes" id="UP000253752">
    <property type="component" value="Unassembled WGS sequence"/>
</dbReference>
<dbReference type="Proteomes" id="UP000253857">
    <property type="component" value="Unassembled WGS sequence"/>
</dbReference>
<evidence type="ECO:0000313" key="7">
    <source>
        <dbReference type="Proteomes" id="UP000253915"/>
    </source>
</evidence>
<organism evidence="3 6">
    <name type="scientific">Eggerthella lenta</name>
    <name type="common">Eubacterium lentum</name>
    <dbReference type="NCBI Taxonomy" id="84112"/>
    <lineage>
        <taxon>Bacteria</taxon>
        <taxon>Bacillati</taxon>
        <taxon>Actinomycetota</taxon>
        <taxon>Coriobacteriia</taxon>
        <taxon>Eggerthellales</taxon>
        <taxon>Eggerthellaceae</taxon>
        <taxon>Eggerthella</taxon>
    </lineage>
</organism>
<sequence>MMVCKTPAALEMAIKAAAKASPLETGRAVSGFYFHRLLCRVFSKPDSPFMLKGGQSMLARTMDARATRDIDLLSEEADLDAALAELRALAEADLGDFVVFEFVGAVPIKVEDEYRSGLKVAFVPLLGGKRLQEVSIDLVADRVACGEPEIVTPADRIDVAGVPMFDYRVYPLANSLADKLCAMVETHDGKPSSRIKDLVDVAIYATTVDIDGGELCRRVRSEAGARGIVLPDRFSVPDEWKQLYEGAFKKLVSRTGLSSELSDIAAAEALAASLFDPVLARKAGDLHWDHESLSWEGLVLEHGEDGRRTSELLRLLHDC</sequence>
<dbReference type="Proteomes" id="UP000253915">
    <property type="component" value="Unassembled WGS sequence"/>
</dbReference>
<evidence type="ECO:0000313" key="6">
    <source>
        <dbReference type="Proteomes" id="UP000253857"/>
    </source>
</evidence>
<protein>
    <submittedName>
        <fullName evidence="1">Nucleotidyl transferase AbiEii/AbiGii toxin family protein</fullName>
    </submittedName>
</protein>
<evidence type="ECO:0000313" key="2">
    <source>
        <dbReference type="EMBL" id="RDB74952.1"/>
    </source>
</evidence>
<comment type="caution">
    <text evidence="3">The sequence shown here is derived from an EMBL/GenBank/DDBJ whole genome shotgun (WGS) entry which is preliminary data.</text>
</comment>
<evidence type="ECO:0000313" key="1">
    <source>
        <dbReference type="EMBL" id="MVN31837.1"/>
    </source>
</evidence>
<proteinExistence type="predicted"/>
<dbReference type="EMBL" id="PPUQ01000017">
    <property type="protein sequence ID" value="RDC36264.1"/>
    <property type="molecule type" value="Genomic_DNA"/>
</dbReference>
<name>A0A369N7J5_EGGLN</name>